<gene>
    <name evidence="1" type="ORF">HGRIS_001440</name>
</gene>
<protein>
    <submittedName>
        <fullName evidence="1">Uncharacterized protein</fullName>
    </submittedName>
</protein>
<keyword evidence="2" id="KW-1185">Reference proteome</keyword>
<proteinExistence type="predicted"/>
<organism evidence="1 2">
    <name type="scientific">Hohenbuehelia grisea</name>
    <dbReference type="NCBI Taxonomy" id="104357"/>
    <lineage>
        <taxon>Eukaryota</taxon>
        <taxon>Fungi</taxon>
        <taxon>Dikarya</taxon>
        <taxon>Basidiomycota</taxon>
        <taxon>Agaricomycotina</taxon>
        <taxon>Agaricomycetes</taxon>
        <taxon>Agaricomycetidae</taxon>
        <taxon>Agaricales</taxon>
        <taxon>Pleurotineae</taxon>
        <taxon>Pleurotaceae</taxon>
        <taxon>Hohenbuehelia</taxon>
    </lineage>
</organism>
<name>A0ABR3JPB5_9AGAR</name>
<sequence length="192" mass="21494">MTAKCNCSSLERARVTRTTVLLESHLSCSSIRDLQLLVSPSDYQRIKNVPHIKSDDEFNNFDSYGLGIDKITNWWLHKKQHRWMIPSIVQSRSKISAEHWMITQASTNMNESQHKWTNSETGTGLSLAAAIVSAQLVDERVAGEIIDKLNTGVLRNSRNDLLNRMGRSVTTSHKVIMHEAEGGSGSSGQFRG</sequence>
<dbReference type="EMBL" id="JASNQZ010000005">
    <property type="protein sequence ID" value="KAL0957659.1"/>
    <property type="molecule type" value="Genomic_DNA"/>
</dbReference>
<evidence type="ECO:0000313" key="2">
    <source>
        <dbReference type="Proteomes" id="UP001556367"/>
    </source>
</evidence>
<reference evidence="2" key="1">
    <citation type="submission" date="2024-06" db="EMBL/GenBank/DDBJ databases">
        <title>Multi-omics analyses provide insights into the biosynthesis of the anticancer antibiotic pleurotin in Hohenbuehelia grisea.</title>
        <authorList>
            <person name="Weaver J.A."/>
            <person name="Alberti F."/>
        </authorList>
    </citation>
    <scope>NUCLEOTIDE SEQUENCE [LARGE SCALE GENOMIC DNA]</scope>
    <source>
        <strain evidence="2">T-177</strain>
    </source>
</reference>
<dbReference type="Proteomes" id="UP001556367">
    <property type="component" value="Unassembled WGS sequence"/>
</dbReference>
<accession>A0ABR3JPB5</accession>
<comment type="caution">
    <text evidence="1">The sequence shown here is derived from an EMBL/GenBank/DDBJ whole genome shotgun (WGS) entry which is preliminary data.</text>
</comment>
<evidence type="ECO:0000313" key="1">
    <source>
        <dbReference type="EMBL" id="KAL0957659.1"/>
    </source>
</evidence>